<name>A0A653ABV6_UNCDX</name>
<evidence type="ECO:0000256" key="3">
    <source>
        <dbReference type="ARBA" id="ARBA00023004"/>
    </source>
</evidence>
<keyword evidence="2" id="KW-0479">Metal-binding</keyword>
<evidence type="ECO:0000256" key="2">
    <source>
        <dbReference type="ARBA" id="ARBA00022723"/>
    </source>
</evidence>
<reference evidence="5" key="1">
    <citation type="submission" date="2018-07" db="EMBL/GenBank/DDBJ databases">
        <authorList>
            <consortium name="Genoscope - CEA"/>
            <person name="William W."/>
        </authorList>
    </citation>
    <scope>NUCLEOTIDE SEQUENCE</scope>
    <source>
        <strain evidence="5">IK1</strain>
    </source>
</reference>
<dbReference type="InterPro" id="IPR010327">
    <property type="entry name" value="FldB/FldC_alpha/beta"/>
</dbReference>
<dbReference type="Pfam" id="PF06050">
    <property type="entry name" value="HGD-D"/>
    <property type="match status" value="1"/>
</dbReference>
<evidence type="ECO:0000313" key="5">
    <source>
        <dbReference type="EMBL" id="VBB45379.1"/>
    </source>
</evidence>
<dbReference type="PANTHER" id="PTHR30548">
    <property type="entry name" value="2-HYDROXYGLUTARYL-COA DEHYDRATASE, D-COMPONENT-RELATED"/>
    <property type="match status" value="1"/>
</dbReference>
<organism evidence="5">
    <name type="scientific">Uncultured Desulfatiglans sp</name>
    <dbReference type="NCBI Taxonomy" id="1748965"/>
    <lineage>
        <taxon>Bacteria</taxon>
        <taxon>Pseudomonadati</taxon>
        <taxon>Thermodesulfobacteriota</taxon>
        <taxon>Desulfobacteria</taxon>
        <taxon>Desulfatiglandales</taxon>
        <taxon>Desulfatiglandaceae</taxon>
        <taxon>Desulfatiglans</taxon>
        <taxon>environmental samples</taxon>
    </lineage>
</organism>
<evidence type="ECO:0000256" key="4">
    <source>
        <dbReference type="ARBA" id="ARBA00023014"/>
    </source>
</evidence>
<protein>
    <submittedName>
        <fullName evidence="5">Benzoyl-CoA reductase</fullName>
        <ecNumber evidence="5">1.3.7.8</ecNumber>
    </submittedName>
</protein>
<dbReference type="EMBL" id="UPXX01000029">
    <property type="protein sequence ID" value="VBB45379.1"/>
    <property type="molecule type" value="Genomic_DNA"/>
</dbReference>
<dbReference type="GO" id="GO:0051536">
    <property type="term" value="F:iron-sulfur cluster binding"/>
    <property type="evidence" value="ECO:0007669"/>
    <property type="project" value="UniProtKB-KW"/>
</dbReference>
<keyword evidence="5" id="KW-0560">Oxidoreductase</keyword>
<comment type="similarity">
    <text evidence="1">Belongs to the FldB/FldC dehydratase alpha/beta subunit family.</text>
</comment>
<dbReference type="Gene3D" id="3.40.50.11900">
    <property type="match status" value="1"/>
</dbReference>
<proteinExistence type="inferred from homology"/>
<accession>A0A653ABV6</accession>
<gene>
    <name evidence="5" type="ORF">TRIP_B350339</name>
</gene>
<dbReference type="EC" id="1.3.7.8" evidence="5"/>
<dbReference type="GO" id="GO:0018522">
    <property type="term" value="F:benzoyl-CoA reductase activity"/>
    <property type="evidence" value="ECO:0007669"/>
    <property type="project" value="UniProtKB-EC"/>
</dbReference>
<dbReference type="PANTHER" id="PTHR30548:SF4">
    <property type="entry name" value="SUBUNIT OF OXYGEN-SENSITIVE 2-HYDROXYISOCAPROYL-COA DEHYDRATASE"/>
    <property type="match status" value="1"/>
</dbReference>
<keyword evidence="3" id="KW-0408">Iron</keyword>
<sequence length="439" mass="49838">MTFLPAIRYRFMKDIGAPAAMRFAKIGKKRSARPPDPLFAPPLAATRRLKELIGRHYFLSRYAPGAMPVAWVTSGAPVEILRPFGYYTLYPENHSALCGAQKVGGRLCAHAEEHGYSPDLCSYARIDLGHALTGNTPVGRLPRPDLLFASNNICQTVLYWYKILAARYDIPLILFDTPYRFGDAEDGPDLEYMVGQMEAIILQLEGISGRSFDREAFSWTIDLAKETSLLWGRVLATMKTRPAPMTIFDAFAHMLPIVSLRGLESARGYYRLLLEELEERAERGIGAIREERKRLMWDNIAIWPRMREHANLFASHGMAFVTATYTNAWAETTPLLDPGRPLESLAKAYSCVILNHHLEHRLNLMERLIREYRVDGLVIHSARSCKPYSVGQYDIKRLLLERLSIPSVVIEADIADERAYAEEQTRTRLEAFFEALENA</sequence>
<keyword evidence="4" id="KW-0411">Iron-sulfur</keyword>
<dbReference type="Gene3D" id="3.40.50.11890">
    <property type="match status" value="1"/>
</dbReference>
<dbReference type="AlphaFoldDB" id="A0A653ABV6"/>
<evidence type="ECO:0000256" key="1">
    <source>
        <dbReference type="ARBA" id="ARBA00005806"/>
    </source>
</evidence>
<dbReference type="GO" id="GO:0046872">
    <property type="term" value="F:metal ion binding"/>
    <property type="evidence" value="ECO:0007669"/>
    <property type="project" value="UniProtKB-KW"/>
</dbReference>